<dbReference type="Proteomes" id="UP000184368">
    <property type="component" value="Unassembled WGS sequence"/>
</dbReference>
<evidence type="ECO:0000313" key="5">
    <source>
        <dbReference type="EMBL" id="SHF73285.1"/>
    </source>
</evidence>
<dbReference type="PROSITE" id="PS00101">
    <property type="entry name" value="HEXAPEP_TRANSFERASES"/>
    <property type="match status" value="1"/>
</dbReference>
<dbReference type="Pfam" id="PF00132">
    <property type="entry name" value="Hexapep"/>
    <property type="match status" value="1"/>
</dbReference>
<accession>A0A1M5E260</accession>
<dbReference type="EMBL" id="FQUO01000011">
    <property type="protein sequence ID" value="SHF73285.1"/>
    <property type="molecule type" value="Genomic_DNA"/>
</dbReference>
<reference evidence="5 6" key="1">
    <citation type="submission" date="2016-11" db="EMBL/GenBank/DDBJ databases">
        <authorList>
            <person name="Jaros S."/>
            <person name="Januszkiewicz K."/>
            <person name="Wedrychowicz H."/>
        </authorList>
    </citation>
    <scope>NUCLEOTIDE SEQUENCE [LARGE SCALE GENOMIC DNA]</scope>
    <source>
        <strain evidence="5 6">DSM 26897</strain>
    </source>
</reference>
<dbReference type="CDD" id="cd05825">
    <property type="entry name" value="LbH_wcaF_like"/>
    <property type="match status" value="1"/>
</dbReference>
<evidence type="ECO:0000256" key="3">
    <source>
        <dbReference type="ARBA" id="ARBA00022737"/>
    </source>
</evidence>
<proteinExistence type="inferred from homology"/>
<dbReference type="GO" id="GO:0005829">
    <property type="term" value="C:cytosol"/>
    <property type="evidence" value="ECO:0007669"/>
    <property type="project" value="TreeGrafter"/>
</dbReference>
<dbReference type="InterPro" id="IPR011004">
    <property type="entry name" value="Trimer_LpxA-like_sf"/>
</dbReference>
<organism evidence="5 6">
    <name type="scientific">Cnuella takakiae</name>
    <dbReference type="NCBI Taxonomy" id="1302690"/>
    <lineage>
        <taxon>Bacteria</taxon>
        <taxon>Pseudomonadati</taxon>
        <taxon>Bacteroidota</taxon>
        <taxon>Chitinophagia</taxon>
        <taxon>Chitinophagales</taxon>
        <taxon>Chitinophagaceae</taxon>
        <taxon>Cnuella</taxon>
    </lineage>
</organism>
<evidence type="ECO:0000256" key="2">
    <source>
        <dbReference type="ARBA" id="ARBA00022679"/>
    </source>
</evidence>
<protein>
    <submittedName>
        <fullName evidence="5">Putative colanic acid biosynthesis acetyltransferase WcaF</fullName>
    </submittedName>
</protein>
<dbReference type="Gene3D" id="2.160.10.10">
    <property type="entry name" value="Hexapeptide repeat proteins"/>
    <property type="match status" value="1"/>
</dbReference>
<dbReference type="PANTHER" id="PTHR23416">
    <property type="entry name" value="SIALIC ACID SYNTHASE-RELATED"/>
    <property type="match status" value="1"/>
</dbReference>
<dbReference type="NCBIfam" id="NF007797">
    <property type="entry name" value="PRK10502.1"/>
    <property type="match status" value="1"/>
</dbReference>
<dbReference type="InterPro" id="IPR018357">
    <property type="entry name" value="Hexapep_transf_CS"/>
</dbReference>
<dbReference type="PANTHER" id="PTHR23416:SF23">
    <property type="entry name" value="ACETYLTRANSFERASE C18B11.09C-RELATED"/>
    <property type="match status" value="1"/>
</dbReference>
<name>A0A1M5E260_9BACT</name>
<sequence length="194" mass="21966">MKFQTLESFELPQGFRGKPGWYVQLWWIVEQLLFRPSPQFMYGWRRLLLRLFGAKVGRNVILRPTVKTQFPWKVSIGDNTWIGDDVVLYSLDQIHIGNNVVVSQKSYLCAGTHNYKEPDFPIYGLPIVVEDECWIATDVYLAPGVTVGRGSIVGARSSVFKDLPSGMVCIGSPAQPIKKRIAEESYMLKDPALV</sequence>
<dbReference type="STRING" id="1302690.BUE76_19355"/>
<dbReference type="AlphaFoldDB" id="A0A1M5E260"/>
<comment type="similarity">
    <text evidence="1">Belongs to the transferase hexapeptide repeat family.</text>
</comment>
<evidence type="ECO:0000313" key="6">
    <source>
        <dbReference type="Proteomes" id="UP000184368"/>
    </source>
</evidence>
<keyword evidence="4" id="KW-0012">Acyltransferase</keyword>
<dbReference type="SUPFAM" id="SSF51161">
    <property type="entry name" value="Trimeric LpxA-like enzymes"/>
    <property type="match status" value="1"/>
</dbReference>
<dbReference type="OrthoDB" id="9814490at2"/>
<keyword evidence="3" id="KW-0677">Repeat</keyword>
<keyword evidence="2 5" id="KW-0808">Transferase</keyword>
<dbReference type="InterPro" id="IPR051159">
    <property type="entry name" value="Hexapeptide_acetyltransf"/>
</dbReference>
<gene>
    <name evidence="5" type="ORF">SAMN05444008_111175</name>
</gene>
<dbReference type="RefSeq" id="WP_073044748.1">
    <property type="nucleotide sequence ID" value="NZ_FQUO01000011.1"/>
</dbReference>
<dbReference type="GO" id="GO:0008374">
    <property type="term" value="F:O-acyltransferase activity"/>
    <property type="evidence" value="ECO:0007669"/>
    <property type="project" value="TreeGrafter"/>
</dbReference>
<evidence type="ECO:0000256" key="4">
    <source>
        <dbReference type="ARBA" id="ARBA00023315"/>
    </source>
</evidence>
<evidence type="ECO:0000256" key="1">
    <source>
        <dbReference type="ARBA" id="ARBA00007274"/>
    </source>
</evidence>
<dbReference type="InterPro" id="IPR001451">
    <property type="entry name" value="Hexapep"/>
</dbReference>
<keyword evidence="6" id="KW-1185">Reference proteome</keyword>